<reference evidence="3 4" key="1">
    <citation type="submission" date="2024-12" db="EMBL/GenBank/DDBJ databases">
        <title>The unique morphological basis and parallel evolutionary history of personate flowers in Penstemon.</title>
        <authorList>
            <person name="Depatie T.H."/>
            <person name="Wessinger C.A."/>
        </authorList>
    </citation>
    <scope>NUCLEOTIDE SEQUENCE [LARGE SCALE GENOMIC DNA]</scope>
    <source>
        <strain evidence="3">WTNN_2</strain>
        <tissue evidence="3">Leaf</tissue>
    </source>
</reference>
<evidence type="ECO:0000313" key="3">
    <source>
        <dbReference type="EMBL" id="KAL3820349.1"/>
    </source>
</evidence>
<feature type="compositionally biased region" description="Polar residues" evidence="2">
    <location>
        <begin position="76"/>
        <end position="95"/>
    </location>
</feature>
<feature type="compositionally biased region" description="Polar residues" evidence="2">
    <location>
        <begin position="47"/>
        <end position="58"/>
    </location>
</feature>
<evidence type="ECO:0000256" key="2">
    <source>
        <dbReference type="SAM" id="MobiDB-lite"/>
    </source>
</evidence>
<dbReference type="EMBL" id="JBJXBP010000007">
    <property type="protein sequence ID" value="KAL3820349.1"/>
    <property type="molecule type" value="Genomic_DNA"/>
</dbReference>
<feature type="compositionally biased region" description="Low complexity" evidence="2">
    <location>
        <begin position="96"/>
        <end position="106"/>
    </location>
</feature>
<keyword evidence="4" id="KW-1185">Reference proteome</keyword>
<evidence type="ECO:0000256" key="1">
    <source>
        <dbReference type="SAM" id="Coils"/>
    </source>
</evidence>
<evidence type="ECO:0000313" key="4">
    <source>
        <dbReference type="Proteomes" id="UP001634393"/>
    </source>
</evidence>
<feature type="coiled-coil region" evidence="1">
    <location>
        <begin position="249"/>
        <end position="313"/>
    </location>
</feature>
<comment type="caution">
    <text evidence="3">The sequence shown here is derived from an EMBL/GenBank/DDBJ whole genome shotgun (WGS) entry which is preliminary data.</text>
</comment>
<feature type="region of interest" description="Disordered" evidence="2">
    <location>
        <begin position="1"/>
        <end position="164"/>
    </location>
</feature>
<gene>
    <name evidence="3" type="ORF">ACJIZ3_006254</name>
</gene>
<keyword evidence="1" id="KW-0175">Coiled coil</keyword>
<proteinExistence type="predicted"/>
<name>A0ABD3S7B9_9LAMI</name>
<dbReference type="Proteomes" id="UP001634393">
    <property type="component" value="Unassembled WGS sequence"/>
</dbReference>
<feature type="compositionally biased region" description="Low complexity" evidence="2">
    <location>
        <begin position="1"/>
        <end position="19"/>
    </location>
</feature>
<dbReference type="AlphaFoldDB" id="A0ABD3S7B9"/>
<sequence length="446" mass="49956">MSLNSGSSSTSTELNLNDSPVVSASIDFIDITGDDEVDSSRIYGRSQGPTETPRSQALSNPSGGSNNSPRDIRALASQTSNHVRSITDPSIPVSNSIRSSHGSGTHRSSRSRDHGSSTLEAIRSNKRPREDEEAIVQRPDKKPVLEVSSDEDIESTMNSEFPRAGGISIDSSVLEPEDEGKSWKVFQATIFKKDQVNLGKKKLKHNLKKGPRDLISVNNIMYQGYVLAERAFKDFNKSKKKLKDQFTLAKGYAASCKKAEKKRKEAEDEFHRKDEQLIDIIEKLTARNADKKIDDMNVELERLKLESNENYEKGRVEGLKMSARLNREQKLAIAREFYHSPVYDVLSDMKAGVELFGVFDKAWKQCRKLGFLNERFDERALDPMKNDDCEPFPITENVEGGSSLEEDEYYPIYLEMRDSGATTVNVEAQTLMSGQVPVENAADQTI</sequence>
<accession>A0ABD3S7B9</accession>
<protein>
    <submittedName>
        <fullName evidence="3">Uncharacterized protein</fullName>
    </submittedName>
</protein>
<organism evidence="3 4">
    <name type="scientific">Penstemon smallii</name>
    <dbReference type="NCBI Taxonomy" id="265156"/>
    <lineage>
        <taxon>Eukaryota</taxon>
        <taxon>Viridiplantae</taxon>
        <taxon>Streptophyta</taxon>
        <taxon>Embryophyta</taxon>
        <taxon>Tracheophyta</taxon>
        <taxon>Spermatophyta</taxon>
        <taxon>Magnoliopsida</taxon>
        <taxon>eudicotyledons</taxon>
        <taxon>Gunneridae</taxon>
        <taxon>Pentapetalae</taxon>
        <taxon>asterids</taxon>
        <taxon>lamiids</taxon>
        <taxon>Lamiales</taxon>
        <taxon>Plantaginaceae</taxon>
        <taxon>Cheloneae</taxon>
        <taxon>Penstemon</taxon>
    </lineage>
</organism>
<feature type="compositionally biased region" description="Low complexity" evidence="2">
    <location>
        <begin position="59"/>
        <end position="69"/>
    </location>
</feature>